<dbReference type="AlphaFoldDB" id="A0A1G9CIM2"/>
<sequence length="585" mass="66137">MKTVKRLVSYMKYYKLYFTIGIGLVVLSMVTDLGAPIIAQRIIDQVITPAAAGNEEFTDVLIRLIAIYFGLMVSTVITRYISAIYRMRAANGIIKILRDQLYTHVQELPINYFDNLPAGKIVAHITNDTESLRQQFYVATVGQILINVFYVIGAFAAIAFFHTGLALTLLVLIPIMFLWNKYYTKYARVFHRKERDLNSDINGKLNESIQGMQIIQAFEQEERIQDEFEDINGKWYEVMRKYVILDSAFQWTFADFLRRLSLLLLMVYFSTQYINGALGISVGMLYLFGDLVSRLYEPIKGIIQQMAFVQQAIAAGDRVFEMMDMKPEDNPEASMEVTEGRVAFNHVTFGYTEEKDVLKDIHFTAEPGQTVALVGHTGSGKSSIMNLLFRFYDPQIGEIMIDGQNTKEFSRQSVREDMGIVLQDPFLFTGTIYSNITMDNPSISKETAIQALLDVGGQDLLDKFEKGIDEPVVEKGSTLSSGQRQLISFARALAFDPKILILDEATSSIDTETEEIIQHAMNVLKKGRTTFIIAHRLSTIQHADQILVLDQGVIKERGTHESLLSLNGAYAEMYEMQKKGQALAS</sequence>
<dbReference type="InterPro" id="IPR017871">
    <property type="entry name" value="ABC_transporter-like_CS"/>
</dbReference>
<comment type="subcellular location">
    <subcellularLocation>
        <location evidence="1">Cell membrane</location>
        <topology evidence="1">Multi-pass membrane protein</topology>
    </subcellularLocation>
</comment>
<dbReference type="PROSITE" id="PS00211">
    <property type="entry name" value="ABC_TRANSPORTER_1"/>
    <property type="match status" value="1"/>
</dbReference>
<feature type="transmembrane region" description="Helical" evidence="8">
    <location>
        <begin position="16"/>
        <end position="40"/>
    </location>
</feature>
<evidence type="ECO:0000259" key="10">
    <source>
        <dbReference type="PROSITE" id="PS50929"/>
    </source>
</evidence>
<dbReference type="SMART" id="SM00382">
    <property type="entry name" value="AAA"/>
    <property type="match status" value="1"/>
</dbReference>
<protein>
    <submittedName>
        <fullName evidence="11">ATP-binding cassette, subfamily B, tetracycline resistant protein</fullName>
    </submittedName>
</protein>
<dbReference type="InterPro" id="IPR039421">
    <property type="entry name" value="Type_1_exporter"/>
</dbReference>
<feature type="transmembrane region" description="Helical" evidence="8">
    <location>
        <begin position="136"/>
        <end position="159"/>
    </location>
</feature>
<dbReference type="InterPro" id="IPR003593">
    <property type="entry name" value="AAA+_ATPase"/>
</dbReference>
<reference evidence="12" key="1">
    <citation type="submission" date="2016-10" db="EMBL/GenBank/DDBJ databases">
        <authorList>
            <person name="Varghese N."/>
            <person name="Submissions S."/>
        </authorList>
    </citation>
    <scope>NUCLEOTIDE SEQUENCE [LARGE SCALE GENOMIC DNA]</scope>
    <source>
        <strain evidence="12">DSM 19181</strain>
    </source>
</reference>
<dbReference type="SUPFAM" id="SSF52540">
    <property type="entry name" value="P-loop containing nucleoside triphosphate hydrolases"/>
    <property type="match status" value="1"/>
</dbReference>
<dbReference type="InterPro" id="IPR011527">
    <property type="entry name" value="ABC1_TM_dom"/>
</dbReference>
<keyword evidence="5 11" id="KW-0067">ATP-binding</keyword>
<dbReference type="SUPFAM" id="SSF90123">
    <property type="entry name" value="ABC transporter transmembrane region"/>
    <property type="match status" value="1"/>
</dbReference>
<dbReference type="PANTHER" id="PTHR43394">
    <property type="entry name" value="ATP-DEPENDENT PERMEASE MDL1, MITOCHONDRIAL"/>
    <property type="match status" value="1"/>
</dbReference>
<dbReference type="CDD" id="cd03254">
    <property type="entry name" value="ABCC_Glucan_exporter_like"/>
    <property type="match status" value="1"/>
</dbReference>
<dbReference type="CDD" id="cd18544">
    <property type="entry name" value="ABC_6TM_TmrA_like"/>
    <property type="match status" value="1"/>
</dbReference>
<keyword evidence="7 8" id="KW-0472">Membrane</keyword>
<evidence type="ECO:0000313" key="11">
    <source>
        <dbReference type="EMBL" id="SDK51499.1"/>
    </source>
</evidence>
<proteinExistence type="predicted"/>
<dbReference type="Gene3D" id="1.20.1560.10">
    <property type="entry name" value="ABC transporter type 1, transmembrane domain"/>
    <property type="match status" value="1"/>
</dbReference>
<keyword evidence="3 8" id="KW-0812">Transmembrane</keyword>
<evidence type="ECO:0000256" key="1">
    <source>
        <dbReference type="ARBA" id="ARBA00004651"/>
    </source>
</evidence>
<evidence type="ECO:0000256" key="8">
    <source>
        <dbReference type="SAM" id="Phobius"/>
    </source>
</evidence>
<keyword evidence="2" id="KW-0813">Transport</keyword>
<feature type="transmembrane region" description="Helical" evidence="8">
    <location>
        <begin position="60"/>
        <end position="81"/>
    </location>
</feature>
<dbReference type="PROSITE" id="PS50893">
    <property type="entry name" value="ABC_TRANSPORTER_2"/>
    <property type="match status" value="1"/>
</dbReference>
<evidence type="ECO:0000256" key="7">
    <source>
        <dbReference type="ARBA" id="ARBA00023136"/>
    </source>
</evidence>
<evidence type="ECO:0000256" key="2">
    <source>
        <dbReference type="ARBA" id="ARBA00022448"/>
    </source>
</evidence>
<dbReference type="Pfam" id="PF00005">
    <property type="entry name" value="ABC_tran"/>
    <property type="match status" value="1"/>
</dbReference>
<dbReference type="GO" id="GO:0016887">
    <property type="term" value="F:ATP hydrolysis activity"/>
    <property type="evidence" value="ECO:0007669"/>
    <property type="project" value="InterPro"/>
</dbReference>
<accession>A0A1G9CIM2</accession>
<evidence type="ECO:0000256" key="4">
    <source>
        <dbReference type="ARBA" id="ARBA00022741"/>
    </source>
</evidence>
<dbReference type="FunFam" id="3.40.50.300:FF:000287">
    <property type="entry name" value="Multidrug ABC transporter ATP-binding protein"/>
    <property type="match status" value="1"/>
</dbReference>
<dbReference type="InterPro" id="IPR036640">
    <property type="entry name" value="ABC1_TM_sf"/>
</dbReference>
<dbReference type="InterPro" id="IPR027417">
    <property type="entry name" value="P-loop_NTPase"/>
</dbReference>
<organism evidence="11 12">
    <name type="scientific">Alkalibacterium thalassium</name>
    <dbReference type="NCBI Taxonomy" id="426701"/>
    <lineage>
        <taxon>Bacteria</taxon>
        <taxon>Bacillati</taxon>
        <taxon>Bacillota</taxon>
        <taxon>Bacilli</taxon>
        <taxon>Lactobacillales</taxon>
        <taxon>Carnobacteriaceae</taxon>
        <taxon>Alkalibacterium</taxon>
    </lineage>
</organism>
<dbReference type="GO" id="GO:0015421">
    <property type="term" value="F:ABC-type oligopeptide transporter activity"/>
    <property type="evidence" value="ECO:0007669"/>
    <property type="project" value="TreeGrafter"/>
</dbReference>
<dbReference type="Pfam" id="PF00664">
    <property type="entry name" value="ABC_membrane"/>
    <property type="match status" value="1"/>
</dbReference>
<evidence type="ECO:0000256" key="6">
    <source>
        <dbReference type="ARBA" id="ARBA00022989"/>
    </source>
</evidence>
<name>A0A1G9CIM2_9LACT</name>
<dbReference type="InterPro" id="IPR003439">
    <property type="entry name" value="ABC_transporter-like_ATP-bd"/>
</dbReference>
<evidence type="ECO:0000256" key="5">
    <source>
        <dbReference type="ARBA" id="ARBA00022840"/>
    </source>
</evidence>
<evidence type="ECO:0000256" key="3">
    <source>
        <dbReference type="ARBA" id="ARBA00022692"/>
    </source>
</evidence>
<keyword evidence="12" id="KW-1185">Reference proteome</keyword>
<evidence type="ECO:0000259" key="9">
    <source>
        <dbReference type="PROSITE" id="PS50893"/>
    </source>
</evidence>
<feature type="domain" description="ABC transmembrane type-1" evidence="10">
    <location>
        <begin position="20"/>
        <end position="311"/>
    </location>
</feature>
<feature type="domain" description="ABC transporter" evidence="9">
    <location>
        <begin position="342"/>
        <end position="576"/>
    </location>
</feature>
<dbReference type="GO" id="GO:0005524">
    <property type="term" value="F:ATP binding"/>
    <property type="evidence" value="ECO:0007669"/>
    <property type="project" value="UniProtKB-KW"/>
</dbReference>
<keyword evidence="4" id="KW-0547">Nucleotide-binding</keyword>
<dbReference type="PROSITE" id="PS50929">
    <property type="entry name" value="ABC_TM1F"/>
    <property type="match status" value="1"/>
</dbReference>
<keyword evidence="6 8" id="KW-1133">Transmembrane helix</keyword>
<feature type="transmembrane region" description="Helical" evidence="8">
    <location>
        <begin position="165"/>
        <end position="183"/>
    </location>
</feature>
<dbReference type="STRING" id="426701.SAMN04488098_103522"/>
<feature type="transmembrane region" description="Helical" evidence="8">
    <location>
        <begin position="262"/>
        <end position="288"/>
    </location>
</feature>
<dbReference type="GO" id="GO:0005886">
    <property type="term" value="C:plasma membrane"/>
    <property type="evidence" value="ECO:0007669"/>
    <property type="project" value="UniProtKB-SubCell"/>
</dbReference>
<dbReference type="Proteomes" id="UP000199433">
    <property type="component" value="Unassembled WGS sequence"/>
</dbReference>
<gene>
    <name evidence="11" type="ORF">SAMN04488098_103522</name>
</gene>
<dbReference type="PANTHER" id="PTHR43394:SF1">
    <property type="entry name" value="ATP-BINDING CASSETTE SUB-FAMILY B MEMBER 10, MITOCHONDRIAL"/>
    <property type="match status" value="1"/>
</dbReference>
<evidence type="ECO:0000313" key="12">
    <source>
        <dbReference type="Proteomes" id="UP000199433"/>
    </source>
</evidence>
<dbReference type="Gene3D" id="3.40.50.300">
    <property type="entry name" value="P-loop containing nucleotide triphosphate hydrolases"/>
    <property type="match status" value="1"/>
</dbReference>
<dbReference type="EMBL" id="FNFK01000035">
    <property type="protein sequence ID" value="SDK51499.1"/>
    <property type="molecule type" value="Genomic_DNA"/>
</dbReference>